<protein>
    <submittedName>
        <fullName evidence="2">Uncharacterized protein</fullName>
    </submittedName>
</protein>
<accession>A0A7X0P8B4</accession>
<proteinExistence type="predicted"/>
<gene>
    <name evidence="2" type="ORF">HD593_011707</name>
</gene>
<name>A0A7X0P8B4_9ACTN</name>
<evidence type="ECO:0000256" key="1">
    <source>
        <dbReference type="SAM" id="Phobius"/>
    </source>
</evidence>
<evidence type="ECO:0000313" key="3">
    <source>
        <dbReference type="Proteomes" id="UP000565579"/>
    </source>
</evidence>
<feature type="transmembrane region" description="Helical" evidence="1">
    <location>
        <begin position="93"/>
        <end position="115"/>
    </location>
</feature>
<reference evidence="2 3" key="1">
    <citation type="submission" date="2020-08" db="EMBL/GenBank/DDBJ databases">
        <title>Sequencing the genomes of 1000 actinobacteria strains.</title>
        <authorList>
            <person name="Klenk H.-P."/>
        </authorList>
    </citation>
    <scope>NUCLEOTIDE SEQUENCE [LARGE SCALE GENOMIC DNA]</scope>
    <source>
        <strain evidence="2 3">DSM 43768</strain>
    </source>
</reference>
<sequence>MHLCPHAVVPASAGRRPALSPRAYRRSHALLVHCRSRRWHALLGRRVARLACFLRRGLLHRARCAPRTPTALRALRSACLARIRLPRSLPHRAARFSLALLLALLASLIVALRLLRPPASPCSSRRPPQCAHPCRASSLRLSRSFLSAARLRHPPTRPRSSPATALCLPLRPPRSASSLVAVARRPSAILRLARPRPLHVPHHTRVALASLAHGVRLAAPNCLLVLRSPRLVPLTSLASGPRRHVPLASLVLGWHRVVRGCCGWDWRILGLSHELGRFVTVSV</sequence>
<dbReference type="EMBL" id="JACHMI010000001">
    <property type="protein sequence ID" value="MBB6556912.1"/>
    <property type="molecule type" value="Genomic_DNA"/>
</dbReference>
<keyword evidence="1" id="KW-0812">Transmembrane</keyword>
<dbReference type="AlphaFoldDB" id="A0A7X0P8B4"/>
<evidence type="ECO:0000313" key="2">
    <source>
        <dbReference type="EMBL" id="MBB6556912.1"/>
    </source>
</evidence>
<keyword evidence="1" id="KW-1133">Transmembrane helix</keyword>
<keyword evidence="1" id="KW-0472">Membrane</keyword>
<dbReference type="Proteomes" id="UP000565579">
    <property type="component" value="Unassembled WGS sequence"/>
</dbReference>
<organism evidence="2 3">
    <name type="scientific">Nonomuraea rubra</name>
    <dbReference type="NCBI Taxonomy" id="46180"/>
    <lineage>
        <taxon>Bacteria</taxon>
        <taxon>Bacillati</taxon>
        <taxon>Actinomycetota</taxon>
        <taxon>Actinomycetes</taxon>
        <taxon>Streptosporangiales</taxon>
        <taxon>Streptosporangiaceae</taxon>
        <taxon>Nonomuraea</taxon>
    </lineage>
</organism>
<keyword evidence="3" id="KW-1185">Reference proteome</keyword>
<comment type="caution">
    <text evidence="2">The sequence shown here is derived from an EMBL/GenBank/DDBJ whole genome shotgun (WGS) entry which is preliminary data.</text>
</comment>